<dbReference type="SUPFAM" id="SSF53335">
    <property type="entry name" value="S-adenosyl-L-methionine-dependent methyltransferases"/>
    <property type="match status" value="1"/>
</dbReference>
<evidence type="ECO:0000313" key="8">
    <source>
        <dbReference type="Proteomes" id="UP000468766"/>
    </source>
</evidence>
<organism evidence="7 8">
    <name type="scientific">Heliorestis acidaminivorans</name>
    <dbReference type="NCBI Taxonomy" id="553427"/>
    <lineage>
        <taxon>Bacteria</taxon>
        <taxon>Bacillati</taxon>
        <taxon>Bacillota</taxon>
        <taxon>Clostridia</taxon>
        <taxon>Eubacteriales</taxon>
        <taxon>Heliobacteriaceae</taxon>
        <taxon>Heliorestis</taxon>
    </lineage>
</organism>
<evidence type="ECO:0000256" key="2">
    <source>
        <dbReference type="ARBA" id="ARBA00012534"/>
    </source>
</evidence>
<dbReference type="SUPFAM" id="SSF47757">
    <property type="entry name" value="Chemotaxis receptor methyltransferase CheR, N-terminal domain"/>
    <property type="match status" value="1"/>
</dbReference>
<dbReference type="InterPro" id="IPR026024">
    <property type="entry name" value="Chemotaxis_MeTrfase_CheR"/>
</dbReference>
<dbReference type="Pfam" id="PF01739">
    <property type="entry name" value="CheR"/>
    <property type="match status" value="1"/>
</dbReference>
<keyword evidence="3 7" id="KW-0489">Methyltransferase</keyword>
<evidence type="ECO:0000256" key="1">
    <source>
        <dbReference type="ARBA" id="ARBA00001541"/>
    </source>
</evidence>
<protein>
    <recommendedName>
        <fullName evidence="2">protein-glutamate O-methyltransferase</fullName>
        <ecNumber evidence="2">2.1.1.80</ecNumber>
    </recommendedName>
</protein>
<dbReference type="OrthoDB" id="9816309at2"/>
<sequence>MAIGDDYEIFIKKVHTKSGLDLSNYKRPQMERRIRTLMRSQGASDLVSYFSIIDRDSNQYQKFIDHLTINVSEFLRNPSQWDVLRNKILPQLLKENPKLKVWSAGCSTGEEPYSLAITMLEARCDMTHKIIASDIDREVLRKAQIGLYGSKSLANIPDALVKKYFIEQGSGFYQVKDELKKHIKFQQHNLLKDSFESNVDLILCRNVVIYFTEETKSLLYKRFYQSLRKGGILFTGSTEQIFQAREIGFSTAATFFYQKL</sequence>
<evidence type="ECO:0000313" key="7">
    <source>
        <dbReference type="EMBL" id="KAB2952270.1"/>
    </source>
</evidence>
<dbReference type="EC" id="2.1.1.80" evidence="2"/>
<dbReference type="InterPro" id="IPR029063">
    <property type="entry name" value="SAM-dependent_MTases_sf"/>
</dbReference>
<dbReference type="PANTHER" id="PTHR24422:SF19">
    <property type="entry name" value="CHEMOTAXIS PROTEIN METHYLTRANSFERASE"/>
    <property type="match status" value="1"/>
</dbReference>
<comment type="catalytic activity">
    <reaction evidence="1">
        <text>L-glutamyl-[protein] + S-adenosyl-L-methionine = [protein]-L-glutamate 5-O-methyl ester + S-adenosyl-L-homocysteine</text>
        <dbReference type="Rhea" id="RHEA:24452"/>
        <dbReference type="Rhea" id="RHEA-COMP:10208"/>
        <dbReference type="Rhea" id="RHEA-COMP:10311"/>
        <dbReference type="ChEBI" id="CHEBI:29973"/>
        <dbReference type="ChEBI" id="CHEBI:57856"/>
        <dbReference type="ChEBI" id="CHEBI:59789"/>
        <dbReference type="ChEBI" id="CHEBI:82795"/>
        <dbReference type="EC" id="2.1.1.80"/>
    </reaction>
</comment>
<dbReference type="Pfam" id="PF03705">
    <property type="entry name" value="CheR_N"/>
    <property type="match status" value="1"/>
</dbReference>
<dbReference type="Proteomes" id="UP000468766">
    <property type="component" value="Unassembled WGS sequence"/>
</dbReference>
<gene>
    <name evidence="7" type="ORF">F9B85_08865</name>
</gene>
<dbReference type="SMART" id="SM00138">
    <property type="entry name" value="MeTrc"/>
    <property type="match status" value="1"/>
</dbReference>
<dbReference type="InterPro" id="IPR000780">
    <property type="entry name" value="CheR_MeTrfase"/>
</dbReference>
<comment type="caution">
    <text evidence="7">The sequence shown here is derived from an EMBL/GenBank/DDBJ whole genome shotgun (WGS) entry which is preliminary data.</text>
</comment>
<proteinExistence type="predicted"/>
<name>A0A6I0EY66_9FIRM</name>
<keyword evidence="8" id="KW-1185">Reference proteome</keyword>
<dbReference type="Gene3D" id="3.40.50.150">
    <property type="entry name" value="Vaccinia Virus protein VP39"/>
    <property type="match status" value="1"/>
</dbReference>
<dbReference type="InterPro" id="IPR022642">
    <property type="entry name" value="CheR_C"/>
</dbReference>
<keyword evidence="4 7" id="KW-0808">Transferase</keyword>
<dbReference type="PRINTS" id="PR00996">
    <property type="entry name" value="CHERMTFRASE"/>
</dbReference>
<dbReference type="InterPro" id="IPR022641">
    <property type="entry name" value="CheR_N"/>
</dbReference>
<evidence type="ECO:0000256" key="3">
    <source>
        <dbReference type="ARBA" id="ARBA00022603"/>
    </source>
</evidence>
<evidence type="ECO:0000256" key="5">
    <source>
        <dbReference type="ARBA" id="ARBA00022691"/>
    </source>
</evidence>
<dbReference type="PROSITE" id="PS50123">
    <property type="entry name" value="CHER"/>
    <property type="match status" value="1"/>
</dbReference>
<dbReference type="PANTHER" id="PTHR24422">
    <property type="entry name" value="CHEMOTAXIS PROTEIN METHYLTRANSFERASE"/>
    <property type="match status" value="1"/>
</dbReference>
<dbReference type="AlphaFoldDB" id="A0A6I0EY66"/>
<evidence type="ECO:0000256" key="4">
    <source>
        <dbReference type="ARBA" id="ARBA00022679"/>
    </source>
</evidence>
<evidence type="ECO:0000259" key="6">
    <source>
        <dbReference type="PROSITE" id="PS50123"/>
    </source>
</evidence>
<dbReference type="GO" id="GO:0032259">
    <property type="term" value="P:methylation"/>
    <property type="evidence" value="ECO:0007669"/>
    <property type="project" value="UniProtKB-KW"/>
</dbReference>
<feature type="domain" description="CheR-type methyltransferase" evidence="6">
    <location>
        <begin position="1"/>
        <end position="260"/>
    </location>
</feature>
<dbReference type="InterPro" id="IPR050903">
    <property type="entry name" value="Bact_Chemotaxis_MeTrfase"/>
</dbReference>
<reference evidence="7 8" key="1">
    <citation type="submission" date="2019-10" db="EMBL/GenBank/DDBJ databases">
        <title>Whole-genome sequence of the extremophile Heliorestis acidaminivorans DSM 24790.</title>
        <authorList>
            <person name="Kyndt J.A."/>
            <person name="Meyer T.E."/>
        </authorList>
    </citation>
    <scope>NUCLEOTIDE SEQUENCE [LARGE SCALE GENOMIC DNA]</scope>
    <source>
        <strain evidence="7 8">DSM 24790</strain>
    </source>
</reference>
<accession>A0A6I0EY66</accession>
<dbReference type="InterPro" id="IPR036804">
    <property type="entry name" value="CheR_N_sf"/>
</dbReference>
<dbReference type="GO" id="GO:0008983">
    <property type="term" value="F:protein-glutamate O-methyltransferase activity"/>
    <property type="evidence" value="ECO:0007669"/>
    <property type="project" value="UniProtKB-EC"/>
</dbReference>
<keyword evidence="5" id="KW-0949">S-adenosyl-L-methionine</keyword>
<dbReference type="EMBL" id="WBXO01000006">
    <property type="protein sequence ID" value="KAB2952270.1"/>
    <property type="molecule type" value="Genomic_DNA"/>
</dbReference>
<dbReference type="Gene3D" id="1.10.155.10">
    <property type="entry name" value="Chemotaxis receptor methyltransferase CheR, N-terminal domain"/>
    <property type="match status" value="1"/>
</dbReference>
<dbReference type="PIRSF" id="PIRSF000410">
    <property type="entry name" value="CheR"/>
    <property type="match status" value="1"/>
</dbReference>
<dbReference type="RefSeq" id="WP_151620049.1">
    <property type="nucleotide sequence ID" value="NZ_WBXO01000006.1"/>
</dbReference>